<protein>
    <submittedName>
        <fullName evidence="1">Uncharacterized protein</fullName>
    </submittedName>
</protein>
<reference evidence="1 2" key="1">
    <citation type="journal article" date="2013" name="Nat. Commun.">
        <title>The evolution and pathogenic mechanisms of the rice sheath blight pathogen.</title>
        <authorList>
            <person name="Zheng A."/>
            <person name="Lin R."/>
            <person name="Xu L."/>
            <person name="Qin P."/>
            <person name="Tang C."/>
            <person name="Ai P."/>
            <person name="Zhang D."/>
            <person name="Liu Y."/>
            <person name="Sun Z."/>
            <person name="Feng H."/>
            <person name="Wang Y."/>
            <person name="Chen Y."/>
            <person name="Liang X."/>
            <person name="Fu R."/>
            <person name="Li Q."/>
            <person name="Zhang J."/>
            <person name="Yu X."/>
            <person name="Xie Z."/>
            <person name="Ding L."/>
            <person name="Guan P."/>
            <person name="Tang J."/>
            <person name="Liang Y."/>
            <person name="Wang S."/>
            <person name="Deng Q."/>
            <person name="Li S."/>
            <person name="Zhu J."/>
            <person name="Wang L."/>
            <person name="Liu H."/>
            <person name="Li P."/>
        </authorList>
    </citation>
    <scope>NUCLEOTIDE SEQUENCE [LARGE SCALE GENOMIC DNA]</scope>
    <source>
        <strain evidence="2">AG-1 IA</strain>
    </source>
</reference>
<evidence type="ECO:0000313" key="2">
    <source>
        <dbReference type="Proteomes" id="UP000011668"/>
    </source>
</evidence>
<keyword evidence="2" id="KW-1185">Reference proteome</keyword>
<sequence length="255" mass="27700">MPWTSRDILPNAEWGSGRSVASRALALWSCKNRYRGSKWLGAGRARVWWSQTREEQRIVLRGRASGRGTACLAGRDCVGYRPRDSVWGAYWALGLGQGQSTCNHIPLTLSTWHTLVVAQIAQEYFPARGLSPPVHEPVPASHSPPAALAACSAAFVHCVLASEEVYAAAPFCTSLPRDHVCMGGQRGGTWFGISRHSDALIADPFGLYLSPTPAPIRACTRLPGILSSPSELHTCATDHAGRRATSENRHRIHSL</sequence>
<accession>L8X5H5</accession>
<dbReference type="AlphaFoldDB" id="L8X5H5"/>
<comment type="caution">
    <text evidence="1">The sequence shown here is derived from an EMBL/GenBank/DDBJ whole genome shotgun (WGS) entry which is preliminary data.</text>
</comment>
<evidence type="ECO:0000313" key="1">
    <source>
        <dbReference type="EMBL" id="ELU43879.1"/>
    </source>
</evidence>
<organism evidence="1 2">
    <name type="scientific">Thanatephorus cucumeris (strain AG1-IA)</name>
    <name type="common">Rice sheath blight fungus</name>
    <name type="synonym">Rhizoctonia solani</name>
    <dbReference type="NCBI Taxonomy" id="983506"/>
    <lineage>
        <taxon>Eukaryota</taxon>
        <taxon>Fungi</taxon>
        <taxon>Dikarya</taxon>
        <taxon>Basidiomycota</taxon>
        <taxon>Agaricomycotina</taxon>
        <taxon>Agaricomycetes</taxon>
        <taxon>Cantharellales</taxon>
        <taxon>Ceratobasidiaceae</taxon>
        <taxon>Rhizoctonia</taxon>
        <taxon>Rhizoctonia solani AG-1</taxon>
    </lineage>
</organism>
<gene>
    <name evidence="1" type="ORF">AG1IA_02093</name>
</gene>
<name>L8X5H5_THACA</name>
<dbReference type="EMBL" id="AFRT01000471">
    <property type="protein sequence ID" value="ELU43879.1"/>
    <property type="molecule type" value="Genomic_DNA"/>
</dbReference>
<dbReference type="Proteomes" id="UP000011668">
    <property type="component" value="Unassembled WGS sequence"/>
</dbReference>
<dbReference type="HOGENOM" id="CLU_1090631_0_0_1"/>
<proteinExistence type="predicted"/>